<accession>A0AA39CX98</accession>
<evidence type="ECO:0000313" key="2">
    <source>
        <dbReference type="EMBL" id="KAJ9633598.1"/>
    </source>
</evidence>
<dbReference type="Proteomes" id="UP001172681">
    <property type="component" value="Unassembled WGS sequence"/>
</dbReference>
<feature type="region of interest" description="Disordered" evidence="1">
    <location>
        <begin position="130"/>
        <end position="151"/>
    </location>
</feature>
<dbReference type="AlphaFoldDB" id="A0AA39CX98"/>
<evidence type="ECO:0000256" key="1">
    <source>
        <dbReference type="SAM" id="MobiDB-lite"/>
    </source>
</evidence>
<dbReference type="InterPro" id="IPR032710">
    <property type="entry name" value="NTF2-like_dom_sf"/>
</dbReference>
<name>A0AA39CX98_9EURO</name>
<evidence type="ECO:0000313" key="3">
    <source>
        <dbReference type="Proteomes" id="UP001172681"/>
    </source>
</evidence>
<gene>
    <name evidence="2" type="ORF">H2204_006804</name>
</gene>
<organism evidence="2 3">
    <name type="scientific">Knufia peltigerae</name>
    <dbReference type="NCBI Taxonomy" id="1002370"/>
    <lineage>
        <taxon>Eukaryota</taxon>
        <taxon>Fungi</taxon>
        <taxon>Dikarya</taxon>
        <taxon>Ascomycota</taxon>
        <taxon>Pezizomycotina</taxon>
        <taxon>Eurotiomycetes</taxon>
        <taxon>Chaetothyriomycetidae</taxon>
        <taxon>Chaetothyriales</taxon>
        <taxon>Trichomeriaceae</taxon>
        <taxon>Knufia</taxon>
    </lineage>
</organism>
<sequence length="237" mass="26583">MDHSASQTLAETEIRITLIRERFYRDSSQWTKMRECYHPNPLVTLIDISWYKGDAEGFILGSQKMANKGQLAMHTIQPVDIVVNGPKAFAQSVGTISTRFTREGLDYDLVSHCRLLSRLECVGVAEEMTGEGLESDSGSSSPSAESINEKRTSRDGKWKMLSLEIIYLQDNIIPVIPTAIAADGEILKSIAKNRKSYQLLSWVMQAKGYAINGQLPGVDRPETTRELLERNEEWVST</sequence>
<dbReference type="SUPFAM" id="SSF54427">
    <property type="entry name" value="NTF2-like"/>
    <property type="match status" value="1"/>
</dbReference>
<evidence type="ECO:0008006" key="4">
    <source>
        <dbReference type="Google" id="ProtNLM"/>
    </source>
</evidence>
<protein>
    <recommendedName>
        <fullName evidence="4">SnoaL-like domain-containing protein</fullName>
    </recommendedName>
</protein>
<comment type="caution">
    <text evidence="2">The sequence shown here is derived from an EMBL/GenBank/DDBJ whole genome shotgun (WGS) entry which is preliminary data.</text>
</comment>
<reference evidence="2" key="1">
    <citation type="submission" date="2022-10" db="EMBL/GenBank/DDBJ databases">
        <title>Culturing micro-colonial fungi from biological soil crusts in the Mojave desert and describing Neophaeococcomyces mojavensis, and introducing the new genera and species Taxawa tesnikishii.</title>
        <authorList>
            <person name="Kurbessoian T."/>
            <person name="Stajich J.E."/>
        </authorList>
    </citation>
    <scope>NUCLEOTIDE SEQUENCE</scope>
    <source>
        <strain evidence="2">TK_35</strain>
    </source>
</reference>
<keyword evidence="3" id="KW-1185">Reference proteome</keyword>
<dbReference type="EMBL" id="JAPDRN010000044">
    <property type="protein sequence ID" value="KAJ9633598.1"/>
    <property type="molecule type" value="Genomic_DNA"/>
</dbReference>
<proteinExistence type="predicted"/>
<feature type="compositionally biased region" description="Low complexity" evidence="1">
    <location>
        <begin position="130"/>
        <end position="146"/>
    </location>
</feature>